<proteinExistence type="predicted"/>
<evidence type="ECO:0000313" key="1">
    <source>
        <dbReference type="EMBL" id="KAF2891108.1"/>
    </source>
</evidence>
<accession>A0A8K0CUT8</accession>
<reference evidence="1" key="1">
    <citation type="submission" date="2019-08" db="EMBL/GenBank/DDBJ databases">
        <title>The genome of the North American firefly Photinus pyralis.</title>
        <authorList>
            <consortium name="Photinus pyralis genome working group"/>
            <person name="Fallon T.R."/>
            <person name="Sander Lower S.E."/>
            <person name="Weng J.-K."/>
        </authorList>
    </citation>
    <scope>NUCLEOTIDE SEQUENCE</scope>
    <source>
        <strain evidence="1">TRF0915ILg1</strain>
        <tissue evidence="1">Whole body</tissue>
    </source>
</reference>
<gene>
    <name evidence="1" type="ORF">ILUMI_15065</name>
</gene>
<dbReference type="Proteomes" id="UP000801492">
    <property type="component" value="Unassembled WGS sequence"/>
</dbReference>
<name>A0A8K0CUT8_IGNLU</name>
<comment type="caution">
    <text evidence="1">The sequence shown here is derived from an EMBL/GenBank/DDBJ whole genome shotgun (WGS) entry which is preliminary data.</text>
</comment>
<dbReference type="AlphaFoldDB" id="A0A8K0CUT8"/>
<dbReference type="EMBL" id="VTPC01038606">
    <property type="protein sequence ID" value="KAF2891108.1"/>
    <property type="molecule type" value="Genomic_DNA"/>
</dbReference>
<protein>
    <recommendedName>
        <fullName evidence="3">DUF659 domain-containing protein</fullName>
    </recommendedName>
</protein>
<feature type="non-terminal residue" evidence="1">
    <location>
        <position position="1"/>
    </location>
</feature>
<organism evidence="1 2">
    <name type="scientific">Ignelater luminosus</name>
    <name type="common">Cucubano</name>
    <name type="synonym">Pyrophorus luminosus</name>
    <dbReference type="NCBI Taxonomy" id="2038154"/>
    <lineage>
        <taxon>Eukaryota</taxon>
        <taxon>Metazoa</taxon>
        <taxon>Ecdysozoa</taxon>
        <taxon>Arthropoda</taxon>
        <taxon>Hexapoda</taxon>
        <taxon>Insecta</taxon>
        <taxon>Pterygota</taxon>
        <taxon>Neoptera</taxon>
        <taxon>Endopterygota</taxon>
        <taxon>Coleoptera</taxon>
        <taxon>Polyphaga</taxon>
        <taxon>Elateriformia</taxon>
        <taxon>Elateroidea</taxon>
        <taxon>Elateridae</taxon>
        <taxon>Agrypninae</taxon>
        <taxon>Pyrophorini</taxon>
        <taxon>Ignelater</taxon>
    </lineage>
</organism>
<evidence type="ECO:0000313" key="2">
    <source>
        <dbReference type="Proteomes" id="UP000801492"/>
    </source>
</evidence>
<evidence type="ECO:0008006" key="3">
    <source>
        <dbReference type="Google" id="ProtNLM"/>
    </source>
</evidence>
<dbReference type="OrthoDB" id="6617129at2759"/>
<sequence length="69" mass="7695">NINSIRNDIGENDIWVCIDETTDIKSRYVCNIIAGKLSADAASVPHLLACQFLEKTNHATIARFFNESL</sequence>
<keyword evidence="2" id="KW-1185">Reference proteome</keyword>
<feature type="non-terminal residue" evidence="1">
    <location>
        <position position="69"/>
    </location>
</feature>